<evidence type="ECO:0000256" key="4">
    <source>
        <dbReference type="ARBA" id="ARBA00022833"/>
    </source>
</evidence>
<protein>
    <submittedName>
        <fullName evidence="10">Zinc finger A20 and AN1 domain-containing stress-associated protein 1</fullName>
    </submittedName>
</protein>
<dbReference type="Proteomes" id="UP001179952">
    <property type="component" value="Unassembled WGS sequence"/>
</dbReference>
<feature type="domain" description="AN1-type" evidence="9">
    <location>
        <begin position="88"/>
        <end position="134"/>
    </location>
</feature>
<keyword evidence="11" id="KW-1185">Reference proteome</keyword>
<dbReference type="EMBL" id="JAUJYN010000003">
    <property type="protein sequence ID" value="KAK1276888.1"/>
    <property type="molecule type" value="Genomic_DNA"/>
</dbReference>
<sequence length="153" mass="16757">MAEEEHRCQAPRLCENNCGFFGYPATMNLCSRCYRDHQSKEERASSAKIAVERSLLGSSSEQPLRYTSVADPSPSVADPTPTVEAAASSTAGRCGTCRRKVGLTGFRCRCGMTYCGAHRYPEQHTCGFDFKKVGREAIARANPVVKADKVDKI</sequence>
<evidence type="ECO:0000313" key="10">
    <source>
        <dbReference type="EMBL" id="KAK1276888.1"/>
    </source>
</evidence>
<accession>A0AAV9BKG3</accession>
<reference evidence="10" key="1">
    <citation type="journal article" date="2023" name="Nat. Commun.">
        <title>Diploid and tetraploid genomes of Acorus and the evolution of monocots.</title>
        <authorList>
            <person name="Ma L."/>
            <person name="Liu K.W."/>
            <person name="Li Z."/>
            <person name="Hsiao Y.Y."/>
            <person name="Qi Y."/>
            <person name="Fu T."/>
            <person name="Tang G.D."/>
            <person name="Zhang D."/>
            <person name="Sun W.H."/>
            <person name="Liu D.K."/>
            <person name="Li Y."/>
            <person name="Chen G.Z."/>
            <person name="Liu X.D."/>
            <person name="Liao X.Y."/>
            <person name="Jiang Y.T."/>
            <person name="Yu X."/>
            <person name="Hao Y."/>
            <person name="Huang J."/>
            <person name="Zhao X.W."/>
            <person name="Ke S."/>
            <person name="Chen Y.Y."/>
            <person name="Wu W.L."/>
            <person name="Hsu J.L."/>
            <person name="Lin Y.F."/>
            <person name="Huang M.D."/>
            <person name="Li C.Y."/>
            <person name="Huang L."/>
            <person name="Wang Z.W."/>
            <person name="Zhao X."/>
            <person name="Zhong W.Y."/>
            <person name="Peng D.H."/>
            <person name="Ahmad S."/>
            <person name="Lan S."/>
            <person name="Zhang J.S."/>
            <person name="Tsai W.C."/>
            <person name="Van de Peer Y."/>
            <person name="Liu Z.J."/>
        </authorList>
    </citation>
    <scope>NUCLEOTIDE SEQUENCE</scope>
    <source>
        <strain evidence="10">SCP</strain>
    </source>
</reference>
<keyword evidence="3 6" id="KW-0863">Zinc-finger</keyword>
<dbReference type="Pfam" id="PF01754">
    <property type="entry name" value="zf-A20"/>
    <property type="match status" value="1"/>
</dbReference>
<dbReference type="InterPro" id="IPR002653">
    <property type="entry name" value="Znf_A20"/>
</dbReference>
<evidence type="ECO:0000313" key="11">
    <source>
        <dbReference type="Proteomes" id="UP001179952"/>
    </source>
</evidence>
<dbReference type="Gene3D" id="4.10.1110.10">
    <property type="entry name" value="AN1-like Zinc finger"/>
    <property type="match status" value="1"/>
</dbReference>
<dbReference type="PROSITE" id="PS51036">
    <property type="entry name" value="ZF_A20"/>
    <property type="match status" value="1"/>
</dbReference>
<comment type="caution">
    <text evidence="10">The sequence shown here is derived from an EMBL/GenBank/DDBJ whole genome shotgun (WGS) entry which is preliminary data.</text>
</comment>
<dbReference type="InterPro" id="IPR035896">
    <property type="entry name" value="AN1-like_Znf"/>
</dbReference>
<dbReference type="GO" id="GO:0008270">
    <property type="term" value="F:zinc ion binding"/>
    <property type="evidence" value="ECO:0007669"/>
    <property type="project" value="UniProtKB-KW"/>
</dbReference>
<evidence type="ECO:0000259" key="9">
    <source>
        <dbReference type="PROSITE" id="PS51039"/>
    </source>
</evidence>
<feature type="region of interest" description="Disordered" evidence="7">
    <location>
        <begin position="58"/>
        <end position="82"/>
    </location>
</feature>
<dbReference type="FunFam" id="4.10.1110.10:FF:000001">
    <property type="entry name" value="Zinc finger AN1-type containing 6"/>
    <property type="match status" value="1"/>
</dbReference>
<gene>
    <name evidence="10" type="ORF">QJS04_geneDACA011777</name>
</gene>
<keyword evidence="2" id="KW-0479">Metal-binding</keyword>
<evidence type="ECO:0000259" key="8">
    <source>
        <dbReference type="PROSITE" id="PS51036"/>
    </source>
</evidence>
<evidence type="ECO:0000256" key="5">
    <source>
        <dbReference type="ARBA" id="ARBA00023016"/>
    </source>
</evidence>
<evidence type="ECO:0000256" key="6">
    <source>
        <dbReference type="PROSITE-ProRule" id="PRU00449"/>
    </source>
</evidence>
<dbReference type="PROSITE" id="PS51039">
    <property type="entry name" value="ZF_AN1"/>
    <property type="match status" value="1"/>
</dbReference>
<dbReference type="PANTHER" id="PTHR10634">
    <property type="entry name" value="AN1-TYPE ZINC FINGER PROTEIN"/>
    <property type="match status" value="1"/>
</dbReference>
<proteinExistence type="predicted"/>
<name>A0AAV9BKG3_ACOGR</name>
<dbReference type="SUPFAM" id="SSF57716">
    <property type="entry name" value="Glucocorticoid receptor-like (DNA-binding domain)"/>
    <property type="match status" value="1"/>
</dbReference>
<dbReference type="SMART" id="SM00259">
    <property type="entry name" value="ZnF_A20"/>
    <property type="match status" value="1"/>
</dbReference>
<comment type="function">
    <text evidence="1">May be involved in environmental stress response.</text>
</comment>
<evidence type="ECO:0000256" key="1">
    <source>
        <dbReference type="ARBA" id="ARBA00003732"/>
    </source>
</evidence>
<evidence type="ECO:0000256" key="7">
    <source>
        <dbReference type="SAM" id="MobiDB-lite"/>
    </source>
</evidence>
<dbReference type="SMART" id="SM00154">
    <property type="entry name" value="ZnF_AN1"/>
    <property type="match status" value="1"/>
</dbReference>
<dbReference type="SUPFAM" id="SSF118310">
    <property type="entry name" value="AN1-like Zinc finger"/>
    <property type="match status" value="1"/>
</dbReference>
<dbReference type="InterPro" id="IPR000058">
    <property type="entry name" value="Znf_AN1"/>
</dbReference>
<dbReference type="PANTHER" id="PTHR10634:SF67">
    <property type="entry name" value="AN1-TYPE ZINC FINGER PROTEIN 3"/>
    <property type="match status" value="1"/>
</dbReference>
<dbReference type="GO" id="GO:0003677">
    <property type="term" value="F:DNA binding"/>
    <property type="evidence" value="ECO:0007669"/>
    <property type="project" value="InterPro"/>
</dbReference>
<keyword evidence="4" id="KW-0862">Zinc</keyword>
<feature type="domain" description="A20-type" evidence="8">
    <location>
        <begin position="8"/>
        <end position="42"/>
    </location>
</feature>
<reference evidence="10" key="2">
    <citation type="submission" date="2023-06" db="EMBL/GenBank/DDBJ databases">
        <authorList>
            <person name="Ma L."/>
            <person name="Liu K.-W."/>
            <person name="Li Z."/>
            <person name="Hsiao Y.-Y."/>
            <person name="Qi Y."/>
            <person name="Fu T."/>
            <person name="Tang G."/>
            <person name="Zhang D."/>
            <person name="Sun W.-H."/>
            <person name="Liu D.-K."/>
            <person name="Li Y."/>
            <person name="Chen G.-Z."/>
            <person name="Liu X.-D."/>
            <person name="Liao X.-Y."/>
            <person name="Jiang Y.-T."/>
            <person name="Yu X."/>
            <person name="Hao Y."/>
            <person name="Huang J."/>
            <person name="Zhao X.-W."/>
            <person name="Ke S."/>
            <person name="Chen Y.-Y."/>
            <person name="Wu W.-L."/>
            <person name="Hsu J.-L."/>
            <person name="Lin Y.-F."/>
            <person name="Huang M.-D."/>
            <person name="Li C.-Y."/>
            <person name="Huang L."/>
            <person name="Wang Z.-W."/>
            <person name="Zhao X."/>
            <person name="Zhong W.-Y."/>
            <person name="Peng D.-H."/>
            <person name="Ahmad S."/>
            <person name="Lan S."/>
            <person name="Zhang J.-S."/>
            <person name="Tsai W.-C."/>
            <person name="Van De Peer Y."/>
            <person name="Liu Z.-J."/>
        </authorList>
    </citation>
    <scope>NUCLEOTIDE SEQUENCE</scope>
    <source>
        <strain evidence="10">SCP</strain>
        <tissue evidence="10">Leaves</tissue>
    </source>
</reference>
<dbReference type="Pfam" id="PF01428">
    <property type="entry name" value="zf-AN1"/>
    <property type="match status" value="1"/>
</dbReference>
<dbReference type="AlphaFoldDB" id="A0AAV9BKG3"/>
<keyword evidence="5" id="KW-0346">Stress response</keyword>
<dbReference type="InterPro" id="IPR050652">
    <property type="entry name" value="AN1_A20_ZnFinger"/>
</dbReference>
<evidence type="ECO:0000256" key="3">
    <source>
        <dbReference type="ARBA" id="ARBA00022771"/>
    </source>
</evidence>
<organism evidence="10 11">
    <name type="scientific">Acorus gramineus</name>
    <name type="common">Dwarf sweet flag</name>
    <dbReference type="NCBI Taxonomy" id="55184"/>
    <lineage>
        <taxon>Eukaryota</taxon>
        <taxon>Viridiplantae</taxon>
        <taxon>Streptophyta</taxon>
        <taxon>Embryophyta</taxon>
        <taxon>Tracheophyta</taxon>
        <taxon>Spermatophyta</taxon>
        <taxon>Magnoliopsida</taxon>
        <taxon>Liliopsida</taxon>
        <taxon>Acoraceae</taxon>
        <taxon>Acorus</taxon>
    </lineage>
</organism>
<evidence type="ECO:0000256" key="2">
    <source>
        <dbReference type="ARBA" id="ARBA00022723"/>
    </source>
</evidence>
<dbReference type="Gene3D" id="1.20.5.4770">
    <property type="match status" value="1"/>
</dbReference>